<name>A0A7W2HYA0_9ACTN</name>
<dbReference type="Proteomes" id="UP000587608">
    <property type="component" value="Unassembled WGS sequence"/>
</dbReference>
<organism evidence="2 3">
    <name type="scientific">Streptomyces griseoaurantiacus</name>
    <dbReference type="NCBI Taxonomy" id="68213"/>
    <lineage>
        <taxon>Bacteria</taxon>
        <taxon>Bacillati</taxon>
        <taxon>Actinomycetota</taxon>
        <taxon>Actinomycetes</taxon>
        <taxon>Kitasatosporales</taxon>
        <taxon>Streptomycetaceae</taxon>
        <taxon>Streptomyces</taxon>
        <taxon>Streptomyces aurantiacus group</taxon>
    </lineage>
</organism>
<proteinExistence type="predicted"/>
<comment type="caution">
    <text evidence="2">The sequence shown here is derived from an EMBL/GenBank/DDBJ whole genome shotgun (WGS) entry which is preliminary data.</text>
</comment>
<evidence type="ECO:0000313" key="3">
    <source>
        <dbReference type="Proteomes" id="UP000587608"/>
    </source>
</evidence>
<sequence length="190" mass="20160">MNFFTIPLLHSPSSGARRILYEGAATVKAWPITDPELVLKLSSDGALHGGGMTAWPQHPFSPDVLSPFRGLGGANDRAGRPRMDYAGHLCRPRRLAPEGREVVLWGVNRHHMGTANGLATLKVDARRRNENAAAPTFSPPSARNAPEVSIEMSSAGASNAVGWAAVANSSERQVLTPASLPGHRTSLGIS</sequence>
<dbReference type="RefSeq" id="WP_191854917.1">
    <property type="nucleotide sequence ID" value="NZ_JACERG010000023.1"/>
</dbReference>
<evidence type="ECO:0000313" key="2">
    <source>
        <dbReference type="EMBL" id="MBA5226013.1"/>
    </source>
</evidence>
<protein>
    <submittedName>
        <fullName evidence="2">Uncharacterized protein</fullName>
    </submittedName>
</protein>
<accession>A0A7W2HYA0</accession>
<feature type="region of interest" description="Disordered" evidence="1">
    <location>
        <begin position="131"/>
        <end position="150"/>
    </location>
</feature>
<reference evidence="2 3" key="1">
    <citation type="submission" date="2020-07" db="EMBL/GenBank/DDBJ databases">
        <title>Differential regulation of undecylprodigiosin biosynthesis in the yeast-scavenging Streptomyces strain MBK6.</title>
        <authorList>
            <person name="Baral B."/>
            <person name="Siitonen V."/>
            <person name="Laughlin M."/>
            <person name="Yamada K."/>
            <person name="Ilomaeki M."/>
            <person name="Metsae-Ketelae M."/>
            <person name="Niemi J."/>
        </authorList>
    </citation>
    <scope>NUCLEOTIDE SEQUENCE [LARGE SCALE GENOMIC DNA]</scope>
    <source>
        <strain evidence="2 3">MBK6</strain>
    </source>
</reference>
<gene>
    <name evidence="2" type="ORF">H1X69_32095</name>
</gene>
<dbReference type="AlphaFoldDB" id="A0A7W2HYA0"/>
<dbReference type="EMBL" id="JACERG010000023">
    <property type="protein sequence ID" value="MBA5226013.1"/>
    <property type="molecule type" value="Genomic_DNA"/>
</dbReference>
<evidence type="ECO:0000256" key="1">
    <source>
        <dbReference type="SAM" id="MobiDB-lite"/>
    </source>
</evidence>